<comment type="catalytic activity">
    <reaction evidence="14 16">
        <text>hydrolysis of (1-&gt;4)-alpha-D-glucosidic linkage in 4-alpha-D-[(1-&gt;4)-alpha-D-glucanosyl]n trehalose to yield trehalose and (1-&gt;4)-alpha-D-glucan.</text>
        <dbReference type="EC" id="3.2.1.141"/>
    </reaction>
</comment>
<dbReference type="InterPro" id="IPR004193">
    <property type="entry name" value="Glyco_hydro_13_N"/>
</dbReference>
<evidence type="ECO:0000313" key="19">
    <source>
        <dbReference type="Proteomes" id="UP001250932"/>
    </source>
</evidence>
<comment type="similarity">
    <text evidence="5">Belongs to the glycosyl hydrolase 13 family. GlgB subfamily.</text>
</comment>
<organism evidence="18 19">
    <name type="scientific">Candidatus Nitronereus thalassa</name>
    <dbReference type="NCBI Taxonomy" id="3020898"/>
    <lineage>
        <taxon>Bacteria</taxon>
        <taxon>Pseudomonadati</taxon>
        <taxon>Nitrospirota</taxon>
        <taxon>Nitrospiria</taxon>
        <taxon>Nitrospirales</taxon>
        <taxon>Nitrospiraceae</taxon>
        <taxon>Candidatus Nitronereus</taxon>
    </lineage>
</organism>
<evidence type="ECO:0000256" key="6">
    <source>
        <dbReference type="ARBA" id="ARBA00015938"/>
    </source>
</evidence>
<dbReference type="InterPro" id="IPR044901">
    <property type="entry name" value="Trehalose_TreZ_E-set_sf"/>
</dbReference>
<dbReference type="Gene3D" id="3.20.20.80">
    <property type="entry name" value="Glycosidases"/>
    <property type="match status" value="1"/>
</dbReference>
<dbReference type="Pfam" id="PF02922">
    <property type="entry name" value="CBM_48"/>
    <property type="match status" value="1"/>
</dbReference>
<evidence type="ECO:0000256" key="11">
    <source>
        <dbReference type="ARBA" id="ARBA00023295"/>
    </source>
</evidence>
<comment type="function">
    <text evidence="2">Catalyzes the formation of the alpha-1,6-glucosidic linkages in glycogen by scission of a 1,4-alpha-linked oligosaccharide from growing alpha-1,4-glucan chains and the subsequent attachment of the oligosaccharide to the alpha-1,6 position.</text>
</comment>
<dbReference type="InterPro" id="IPR012768">
    <property type="entry name" value="Trehalose_TreZ"/>
</dbReference>
<name>A0ABU3K5L4_9BACT</name>
<comment type="subcellular location">
    <subcellularLocation>
        <location evidence="3">Cytoplasm</location>
    </subcellularLocation>
</comment>
<sequence>MSTLKSSSTHHTPWALDLGATTLDSTTVQFRVWAPMAQRVSVKFFTQSLKPHLLKKDKEGYWEAKVAGVKPGTTYKYVIDDELERPDPASRYQPEGVHGPSQIISPQNFSWNDQGWKGLPLEEYIIYELHVGTFTPSSTFDGVCTKLSYLRDQVGVTAIELLPVAQCPGLRNWGYDGTYLFAPQSNFGGPEGLKRLVDACHAQGLAVIMDVVYNHLGPEGNYLGSFGPYFTDTYKTPWGSAINYDGPYSDAVRQFIISNALFWVTEYHIDALRLDAIHGIFDFSAKHILQELGEAVHAEAQHLGRAIHVIAESDLNDSKIIAPLNKGGYGLDGQWSDDFHHALHCLLTKEKKGYYEDFGKLSQLVKAIKERFVYSGQYSVHRKRRHGNSAKIVAPTQFVVFSQNHDQVGNRAQGERLSTLIPFEALKVTAAAVLLSPNIPLLFMGEEYGETSPFLYFIDHGDEGLIEAVRQGRKSEFAAFGWTEVPDPYAQSTFDKSRLQWDKPQSEEQQFLQQWYHALIELRKSIPALGPGQKKDSIKVWANQKAKVLTIHRTGQSGPEALILLSLNQNVIKTGIAKPEGKWTLILCSNSQKFGGQQNSKLLNTLQVPSESLALELPPYAVWVYTNS</sequence>
<evidence type="ECO:0000256" key="4">
    <source>
        <dbReference type="ARBA" id="ARBA00005199"/>
    </source>
</evidence>
<keyword evidence="9 16" id="KW-0378">Hydrolase</keyword>
<dbReference type="InterPro" id="IPR017853">
    <property type="entry name" value="GH"/>
</dbReference>
<evidence type="ECO:0000256" key="7">
    <source>
        <dbReference type="ARBA" id="ARBA00022490"/>
    </source>
</evidence>
<comment type="caution">
    <text evidence="18">The sequence shown here is derived from an EMBL/GenBank/DDBJ whole genome shotgun (WGS) entry which is preliminary data.</text>
</comment>
<dbReference type="InterPro" id="IPR014756">
    <property type="entry name" value="Ig_E-set"/>
</dbReference>
<gene>
    <name evidence="18" type="primary">treZ</name>
    <name evidence="18" type="ORF">PPG34_05030</name>
</gene>
<dbReference type="EC" id="3.2.1.141" evidence="15 16"/>
<dbReference type="SUPFAM" id="SSF81296">
    <property type="entry name" value="E set domains"/>
    <property type="match status" value="1"/>
</dbReference>
<keyword evidence="7" id="KW-0963">Cytoplasm</keyword>
<evidence type="ECO:0000256" key="10">
    <source>
        <dbReference type="ARBA" id="ARBA00023277"/>
    </source>
</evidence>
<accession>A0ABU3K5L4</accession>
<evidence type="ECO:0000256" key="2">
    <source>
        <dbReference type="ARBA" id="ARBA00002953"/>
    </source>
</evidence>
<evidence type="ECO:0000313" key="18">
    <source>
        <dbReference type="EMBL" id="MDT7041704.1"/>
    </source>
</evidence>
<dbReference type="SUPFAM" id="SSF51445">
    <property type="entry name" value="(Trans)glycosidases"/>
    <property type="match status" value="1"/>
</dbReference>
<evidence type="ECO:0000256" key="8">
    <source>
        <dbReference type="ARBA" id="ARBA00022679"/>
    </source>
</evidence>
<keyword evidence="8" id="KW-0808">Transferase</keyword>
<dbReference type="InterPro" id="IPR013783">
    <property type="entry name" value="Ig-like_fold"/>
</dbReference>
<dbReference type="PANTHER" id="PTHR43651:SF11">
    <property type="entry name" value="MALTO-OLIGOSYLTREHALOSE TREHALOHYDROLASE"/>
    <property type="match status" value="1"/>
</dbReference>
<dbReference type="PIRSF" id="PIRSF006337">
    <property type="entry name" value="Trehalose_TreZ"/>
    <property type="match status" value="1"/>
</dbReference>
<dbReference type="CDD" id="cd02853">
    <property type="entry name" value="E_set_MTHase_like_N"/>
    <property type="match status" value="1"/>
</dbReference>
<dbReference type="InterPro" id="IPR006048">
    <property type="entry name" value="A-amylase/branching_C"/>
</dbReference>
<evidence type="ECO:0000259" key="17">
    <source>
        <dbReference type="SMART" id="SM00642"/>
    </source>
</evidence>
<keyword evidence="10" id="KW-0119">Carbohydrate metabolism</keyword>
<dbReference type="Proteomes" id="UP001250932">
    <property type="component" value="Unassembled WGS sequence"/>
</dbReference>
<dbReference type="Pfam" id="PF00128">
    <property type="entry name" value="Alpha-amylase"/>
    <property type="match status" value="1"/>
</dbReference>
<evidence type="ECO:0000256" key="5">
    <source>
        <dbReference type="ARBA" id="ARBA00009000"/>
    </source>
</evidence>
<evidence type="ECO:0000256" key="9">
    <source>
        <dbReference type="ARBA" id="ARBA00022801"/>
    </source>
</evidence>
<comment type="catalytic activity">
    <reaction evidence="1">
        <text>Transfers a segment of a (1-&gt;4)-alpha-D-glucan chain to a primary hydroxy group in a similar glucan chain.</text>
        <dbReference type="EC" id="2.4.1.18"/>
    </reaction>
</comment>
<reference evidence="18 19" key="1">
    <citation type="journal article" date="2023" name="ISME J.">
        <title>Cultivation and genomic characterization of novel and ubiquitous marine nitrite-oxidizing bacteria from the Nitrospirales.</title>
        <authorList>
            <person name="Mueller A.J."/>
            <person name="Daebeler A."/>
            <person name="Herbold C.W."/>
            <person name="Kirkegaard R.H."/>
            <person name="Daims H."/>
        </authorList>
    </citation>
    <scope>NUCLEOTIDE SEQUENCE [LARGE SCALE GENOMIC DNA]</scope>
    <source>
        <strain evidence="18 19">EB</strain>
    </source>
</reference>
<evidence type="ECO:0000256" key="16">
    <source>
        <dbReference type="PIRNR" id="PIRNR006337"/>
    </source>
</evidence>
<dbReference type="Pfam" id="PF02806">
    <property type="entry name" value="Alpha-amylase_C"/>
    <property type="match status" value="1"/>
</dbReference>
<keyword evidence="11 16" id="KW-0326">Glycosidase</keyword>
<dbReference type="RefSeq" id="WP_313832052.1">
    <property type="nucleotide sequence ID" value="NZ_JAQOUE010000001.1"/>
</dbReference>
<proteinExistence type="inferred from homology"/>
<dbReference type="Gene3D" id="2.60.40.10">
    <property type="entry name" value="Immunoglobulins"/>
    <property type="match status" value="1"/>
</dbReference>
<keyword evidence="19" id="KW-1185">Reference proteome</keyword>
<evidence type="ECO:0000256" key="14">
    <source>
        <dbReference type="ARBA" id="ARBA00034013"/>
    </source>
</evidence>
<dbReference type="SMART" id="SM00642">
    <property type="entry name" value="Aamy"/>
    <property type="match status" value="1"/>
</dbReference>
<evidence type="ECO:0000256" key="15">
    <source>
        <dbReference type="NCBIfam" id="TIGR02402"/>
    </source>
</evidence>
<dbReference type="CDD" id="cd11325">
    <property type="entry name" value="AmyAc_GTHase"/>
    <property type="match status" value="1"/>
</dbReference>
<dbReference type="NCBIfam" id="TIGR02402">
    <property type="entry name" value="trehalose_TreZ"/>
    <property type="match status" value="1"/>
</dbReference>
<evidence type="ECO:0000256" key="12">
    <source>
        <dbReference type="ARBA" id="ARBA00032057"/>
    </source>
</evidence>
<feature type="domain" description="Glycosyl hydrolase family 13 catalytic" evidence="17">
    <location>
        <begin position="102"/>
        <end position="523"/>
    </location>
</feature>
<evidence type="ECO:0000256" key="3">
    <source>
        <dbReference type="ARBA" id="ARBA00004496"/>
    </source>
</evidence>
<dbReference type="InterPro" id="IPR006047">
    <property type="entry name" value="GH13_cat_dom"/>
</dbReference>
<dbReference type="PANTHER" id="PTHR43651">
    <property type="entry name" value="1,4-ALPHA-GLUCAN-BRANCHING ENZYME"/>
    <property type="match status" value="1"/>
</dbReference>
<protein>
    <recommendedName>
        <fullName evidence="6 15">Malto-oligosyltrehalose trehalohydrolase</fullName>
        <shortName evidence="16">MTHase</shortName>
        <ecNumber evidence="15 16">3.2.1.141</ecNumber>
    </recommendedName>
    <alternativeName>
        <fullName evidence="13 16">4-alpha-D-((1-&gt;4)-alpha-D-glucano)trehalose trehalohydrolase</fullName>
    </alternativeName>
    <alternativeName>
        <fullName evidence="12 16">Maltooligosyl trehalose trehalohydrolase</fullName>
    </alternativeName>
</protein>
<dbReference type="EMBL" id="JAQOUE010000001">
    <property type="protein sequence ID" value="MDT7041704.1"/>
    <property type="molecule type" value="Genomic_DNA"/>
</dbReference>
<dbReference type="Gene3D" id="1.10.10.760">
    <property type="entry name" value="E-set domains of sugar-utilizing enzymes"/>
    <property type="match status" value="1"/>
</dbReference>
<evidence type="ECO:0000256" key="1">
    <source>
        <dbReference type="ARBA" id="ARBA00000826"/>
    </source>
</evidence>
<evidence type="ECO:0000256" key="13">
    <source>
        <dbReference type="ARBA" id="ARBA00033284"/>
    </source>
</evidence>
<comment type="pathway">
    <text evidence="4 16">Glycan biosynthesis; trehalose biosynthesis.</text>
</comment>